<dbReference type="GO" id="GO:0003954">
    <property type="term" value="F:NADH dehydrogenase activity"/>
    <property type="evidence" value="ECO:0007669"/>
    <property type="project" value="TreeGrafter"/>
</dbReference>
<organism evidence="8 9">
    <name type="scientific">Streptomyces chumphonensis</name>
    <dbReference type="NCBI Taxonomy" id="1214925"/>
    <lineage>
        <taxon>Bacteria</taxon>
        <taxon>Bacillati</taxon>
        <taxon>Actinomycetota</taxon>
        <taxon>Actinomycetes</taxon>
        <taxon>Kitasatosporales</taxon>
        <taxon>Streptomycetaceae</taxon>
        <taxon>Streptomyces</taxon>
    </lineage>
</organism>
<feature type="transmembrane region" description="Helical" evidence="6">
    <location>
        <begin position="230"/>
        <end position="249"/>
    </location>
</feature>
<feature type="signal peptide" evidence="7">
    <location>
        <begin position="1"/>
        <end position="25"/>
    </location>
</feature>
<dbReference type="AlphaFoldDB" id="A0A927F1Q7"/>
<comment type="caution">
    <text evidence="8">The sequence shown here is derived from an EMBL/GenBank/DDBJ whole genome shotgun (WGS) entry which is preliminary data.</text>
</comment>
<dbReference type="PANTHER" id="PTHR11432:SF3">
    <property type="entry name" value="NADH-UBIQUINONE OXIDOREDUCTASE CHAIN 1"/>
    <property type="match status" value="1"/>
</dbReference>
<evidence type="ECO:0000313" key="8">
    <source>
        <dbReference type="EMBL" id="MBD3932752.1"/>
    </source>
</evidence>
<keyword evidence="2 5" id="KW-0812">Transmembrane</keyword>
<keyword evidence="5" id="KW-0520">NAD</keyword>
<dbReference type="EMBL" id="JACXYU010000006">
    <property type="protein sequence ID" value="MBD3932752.1"/>
    <property type="molecule type" value="Genomic_DNA"/>
</dbReference>
<keyword evidence="4 6" id="KW-0472">Membrane</keyword>
<protein>
    <submittedName>
        <fullName evidence="8">NADH-quinone oxidoreductase subunit H</fullName>
    </submittedName>
</protein>
<feature type="transmembrane region" description="Helical" evidence="6">
    <location>
        <begin position="175"/>
        <end position="195"/>
    </location>
</feature>
<dbReference type="GO" id="GO:0009060">
    <property type="term" value="P:aerobic respiration"/>
    <property type="evidence" value="ECO:0007669"/>
    <property type="project" value="TreeGrafter"/>
</dbReference>
<accession>A0A927F1Q7</accession>
<feature type="transmembrane region" description="Helical" evidence="6">
    <location>
        <begin position="143"/>
        <end position="163"/>
    </location>
</feature>
<keyword evidence="9" id="KW-1185">Reference proteome</keyword>
<dbReference type="GO" id="GO:0005886">
    <property type="term" value="C:plasma membrane"/>
    <property type="evidence" value="ECO:0007669"/>
    <property type="project" value="UniProtKB-SubCell"/>
</dbReference>
<keyword evidence="7" id="KW-0732">Signal</keyword>
<dbReference type="PANTHER" id="PTHR11432">
    <property type="entry name" value="NADH DEHYDROGENASE SUBUNIT 1"/>
    <property type="match status" value="1"/>
</dbReference>
<comment type="similarity">
    <text evidence="5">Belongs to the complex I subunit 1 family.</text>
</comment>
<evidence type="ECO:0000256" key="6">
    <source>
        <dbReference type="SAM" id="Phobius"/>
    </source>
</evidence>
<evidence type="ECO:0000256" key="4">
    <source>
        <dbReference type="ARBA" id="ARBA00023136"/>
    </source>
</evidence>
<feature type="transmembrane region" description="Helical" evidence="6">
    <location>
        <begin position="105"/>
        <end position="123"/>
    </location>
</feature>
<evidence type="ECO:0000256" key="5">
    <source>
        <dbReference type="RuleBase" id="RU000471"/>
    </source>
</evidence>
<evidence type="ECO:0000256" key="3">
    <source>
        <dbReference type="ARBA" id="ARBA00022989"/>
    </source>
</evidence>
<evidence type="ECO:0000313" key="9">
    <source>
        <dbReference type="Proteomes" id="UP000632289"/>
    </source>
</evidence>
<reference evidence="8" key="1">
    <citation type="submission" date="2020-09" db="EMBL/GenBank/DDBJ databases">
        <title>Secondary metabolite and genome analysis of marine Streptomyces chumphonensis KK1-2T.</title>
        <authorList>
            <person name="Phongsopitanun W."/>
            <person name="Kanchanasin P."/>
            <person name="Pittayakhajonwut P."/>
            <person name="Suwanborirux K."/>
            <person name="Tanasupawat S."/>
        </authorList>
    </citation>
    <scope>NUCLEOTIDE SEQUENCE</scope>
    <source>
        <strain evidence="8">KK1-2</strain>
    </source>
</reference>
<dbReference type="Pfam" id="PF00146">
    <property type="entry name" value="NADHdh"/>
    <property type="match status" value="1"/>
</dbReference>
<feature type="transmembrane region" description="Helical" evidence="6">
    <location>
        <begin position="255"/>
        <end position="273"/>
    </location>
</feature>
<feature type="chain" id="PRO_5038754863" evidence="7">
    <location>
        <begin position="26"/>
        <end position="312"/>
    </location>
</feature>
<dbReference type="Proteomes" id="UP000632289">
    <property type="component" value="Unassembled WGS sequence"/>
</dbReference>
<sequence>MTVEAAPAWAALPVLAALLALASAAAVLDAASPGGTAGAAPRGPARAARPLAETARLLRQRRHTTAVRDGLLWQVGVAGPVVIAALMVAVVPFGGQVVADVPVGVVWFNAMDVCLWAVVWLAGWSPDSPYPLVGGYRYLAQALGYELPLMFALTAPAVAAGSLDVGTVVEAQDGLWFVVWMPVAFLVLLVGVAGFSLWGPLGAPGGGDVAGGVFAEASGVDRLLLLAGRYALLTAGAAMAVALFLGGGAGPWLPGWLWSLLKTLAVLGCLVVLRGRLPGVRPQTVVRLGWVVALPVVLLQVLAVSIVVVVEG</sequence>
<dbReference type="RefSeq" id="WP_191210040.1">
    <property type="nucleotide sequence ID" value="NZ_BAABKL010000014.1"/>
</dbReference>
<dbReference type="InterPro" id="IPR001694">
    <property type="entry name" value="NADH_UbQ_OxRdtase_su1/FPO"/>
</dbReference>
<comment type="subcellular location">
    <subcellularLocation>
        <location evidence="5">Cell membrane</location>
        <topology evidence="5">Multi-pass membrane protein</topology>
    </subcellularLocation>
    <subcellularLocation>
        <location evidence="1">Membrane</location>
        <topology evidence="1">Multi-pass membrane protein</topology>
    </subcellularLocation>
</comment>
<keyword evidence="3 6" id="KW-1133">Transmembrane helix</keyword>
<evidence type="ECO:0000256" key="1">
    <source>
        <dbReference type="ARBA" id="ARBA00004141"/>
    </source>
</evidence>
<name>A0A927F1Q7_9ACTN</name>
<feature type="transmembrane region" description="Helical" evidence="6">
    <location>
        <begin position="285"/>
        <end position="310"/>
    </location>
</feature>
<proteinExistence type="inferred from homology"/>
<feature type="transmembrane region" description="Helical" evidence="6">
    <location>
        <begin position="71"/>
        <end position="93"/>
    </location>
</feature>
<gene>
    <name evidence="8" type="ORF">IF129_14465</name>
</gene>
<evidence type="ECO:0000256" key="2">
    <source>
        <dbReference type="ARBA" id="ARBA00022692"/>
    </source>
</evidence>
<evidence type="ECO:0000256" key="7">
    <source>
        <dbReference type="SAM" id="SignalP"/>
    </source>
</evidence>